<name>A0A4R3KUA7_9SPHI</name>
<sequence length="306" mass="34711">MDTGIKSGTSATIYILLGIIALLLAGNAYLFLTRDDAKSNLITIREEKAFLRQELNKLKTELDKVNSLNLDLSAELRTRQAQLKEKITQLQEALQNNKLTARQLQQAKSEVVGLRNYVGAYLAEIGSLKKQKSKLLAENEDLRSKVDVEQQRNRELATRNVELTEKISEAALLETEKVHIITFYSRMDDGREYEDQTSRAIRANKLRIEFSFYPNQVAEEGEREIYFRIFDPNGKLLEAIGNGTPAFNDPNGESVACTAKTTIFYSRANPVYAVELPRENNLEKGLYNVHLFTSGRRIGEGKFSLR</sequence>
<protein>
    <submittedName>
        <fullName evidence="3">Uncharacterized protein</fullName>
    </submittedName>
</protein>
<evidence type="ECO:0000256" key="1">
    <source>
        <dbReference type="SAM" id="Coils"/>
    </source>
</evidence>
<keyword evidence="2" id="KW-1133">Transmembrane helix</keyword>
<dbReference type="EMBL" id="SMAD01000002">
    <property type="protein sequence ID" value="TCS88845.1"/>
    <property type="molecule type" value="Genomic_DNA"/>
</dbReference>
<evidence type="ECO:0000313" key="4">
    <source>
        <dbReference type="Proteomes" id="UP000295807"/>
    </source>
</evidence>
<evidence type="ECO:0000313" key="3">
    <source>
        <dbReference type="EMBL" id="TCS88845.1"/>
    </source>
</evidence>
<dbReference type="AlphaFoldDB" id="A0A4R3KUA7"/>
<keyword evidence="1" id="KW-0175">Coiled coil</keyword>
<reference evidence="3 4" key="1">
    <citation type="submission" date="2019-03" db="EMBL/GenBank/DDBJ databases">
        <title>Genomic Encyclopedia of Type Strains, Phase IV (KMG-IV): sequencing the most valuable type-strain genomes for metagenomic binning, comparative biology and taxonomic classification.</title>
        <authorList>
            <person name="Goeker M."/>
        </authorList>
    </citation>
    <scope>NUCLEOTIDE SEQUENCE [LARGE SCALE GENOMIC DNA]</scope>
    <source>
        <strain evidence="3 4">DSM 21100</strain>
    </source>
</reference>
<feature type="coiled-coil region" evidence="1">
    <location>
        <begin position="34"/>
        <end position="166"/>
    </location>
</feature>
<evidence type="ECO:0000256" key="2">
    <source>
        <dbReference type="SAM" id="Phobius"/>
    </source>
</evidence>
<gene>
    <name evidence="3" type="ORF">EDD80_10235</name>
</gene>
<keyword evidence="2" id="KW-0472">Membrane</keyword>
<keyword evidence="2" id="KW-0812">Transmembrane</keyword>
<dbReference type="Proteomes" id="UP000295807">
    <property type="component" value="Unassembled WGS sequence"/>
</dbReference>
<proteinExistence type="predicted"/>
<dbReference type="RefSeq" id="WP_132127966.1">
    <property type="nucleotide sequence ID" value="NZ_CP042432.1"/>
</dbReference>
<feature type="transmembrane region" description="Helical" evidence="2">
    <location>
        <begin position="12"/>
        <end position="32"/>
    </location>
</feature>
<accession>A0A4R3KUA7</accession>
<organism evidence="3 4">
    <name type="scientific">Anseongella ginsenosidimutans</name>
    <dbReference type="NCBI Taxonomy" id="496056"/>
    <lineage>
        <taxon>Bacteria</taxon>
        <taxon>Pseudomonadati</taxon>
        <taxon>Bacteroidota</taxon>
        <taxon>Sphingobacteriia</taxon>
        <taxon>Sphingobacteriales</taxon>
        <taxon>Sphingobacteriaceae</taxon>
        <taxon>Anseongella</taxon>
    </lineage>
</organism>
<keyword evidence="4" id="KW-1185">Reference proteome</keyword>
<dbReference type="OrthoDB" id="1115172at2"/>
<comment type="caution">
    <text evidence="3">The sequence shown here is derived from an EMBL/GenBank/DDBJ whole genome shotgun (WGS) entry which is preliminary data.</text>
</comment>